<feature type="region of interest" description="Disordered" evidence="2">
    <location>
        <begin position="299"/>
        <end position="319"/>
    </location>
</feature>
<feature type="domain" description="DprA winged helix" evidence="4">
    <location>
        <begin position="318"/>
        <end position="378"/>
    </location>
</feature>
<dbReference type="InterPro" id="IPR057666">
    <property type="entry name" value="DrpA_SLOG"/>
</dbReference>
<evidence type="ECO:0000313" key="5">
    <source>
        <dbReference type="EMBL" id="ASM77053.1"/>
    </source>
</evidence>
<dbReference type="AlphaFoldDB" id="A0A221KE07"/>
<dbReference type="SUPFAM" id="SSF47781">
    <property type="entry name" value="RuvA domain 2-like"/>
    <property type="match status" value="1"/>
</dbReference>
<keyword evidence="6" id="KW-1185">Reference proteome</keyword>
<dbReference type="Gene3D" id="3.40.50.450">
    <property type="match status" value="1"/>
</dbReference>
<dbReference type="Pfam" id="PF17782">
    <property type="entry name" value="WHD_DprA"/>
    <property type="match status" value="1"/>
</dbReference>
<accession>A0A221KE07</accession>
<evidence type="ECO:0000313" key="6">
    <source>
        <dbReference type="Proteomes" id="UP000199729"/>
    </source>
</evidence>
<dbReference type="Pfam" id="PF21102">
    <property type="entry name" value="DprA_N"/>
    <property type="match status" value="1"/>
</dbReference>
<dbReference type="RefSeq" id="WP_089416263.1">
    <property type="nucleotide sequence ID" value="NZ_CP022423.1"/>
</dbReference>
<evidence type="ECO:0000256" key="2">
    <source>
        <dbReference type="SAM" id="MobiDB-lite"/>
    </source>
</evidence>
<dbReference type="Proteomes" id="UP000199729">
    <property type="component" value="Chromosome"/>
</dbReference>
<proteinExistence type="inferred from homology"/>
<dbReference type="InterPro" id="IPR036388">
    <property type="entry name" value="WH-like_DNA-bd_sf"/>
</dbReference>
<dbReference type="PANTHER" id="PTHR43022:SF1">
    <property type="entry name" value="PROTEIN SMF"/>
    <property type="match status" value="1"/>
</dbReference>
<dbReference type="InterPro" id="IPR003488">
    <property type="entry name" value="DprA"/>
</dbReference>
<dbReference type="InterPro" id="IPR010994">
    <property type="entry name" value="RuvA_2-like"/>
</dbReference>
<dbReference type="Pfam" id="PF02481">
    <property type="entry name" value="DNA_processg_A"/>
    <property type="match status" value="1"/>
</dbReference>
<organism evidence="5 6">
    <name type="scientific">Vitreoscilla filiformis</name>
    <dbReference type="NCBI Taxonomy" id="63"/>
    <lineage>
        <taxon>Bacteria</taxon>
        <taxon>Pseudomonadati</taxon>
        <taxon>Pseudomonadota</taxon>
        <taxon>Betaproteobacteria</taxon>
        <taxon>Neisseriales</taxon>
        <taxon>Neisseriaceae</taxon>
        <taxon>Vitreoscilla</taxon>
    </lineage>
</organism>
<feature type="compositionally biased region" description="Pro residues" evidence="2">
    <location>
        <begin position="308"/>
        <end position="319"/>
    </location>
</feature>
<dbReference type="SUPFAM" id="SSF102405">
    <property type="entry name" value="MCP/YpsA-like"/>
    <property type="match status" value="1"/>
</dbReference>
<dbReference type="Gene3D" id="1.10.10.10">
    <property type="entry name" value="Winged helix-like DNA-binding domain superfamily/Winged helix DNA-binding domain"/>
    <property type="match status" value="1"/>
</dbReference>
<dbReference type="OrthoDB" id="9785707at2"/>
<dbReference type="PANTHER" id="PTHR43022">
    <property type="entry name" value="PROTEIN SMF"/>
    <property type="match status" value="1"/>
</dbReference>
<dbReference type="KEGG" id="vff:VITFI_CDS1275"/>
<protein>
    <submittedName>
        <fullName evidence="5">DNA processing protein DprA</fullName>
    </submittedName>
</protein>
<comment type="similarity">
    <text evidence="1">Belongs to the DprA/Smf family.</text>
</comment>
<dbReference type="GO" id="GO:0009294">
    <property type="term" value="P:DNA-mediated transformation"/>
    <property type="evidence" value="ECO:0007669"/>
    <property type="project" value="InterPro"/>
</dbReference>
<dbReference type="EMBL" id="CP022423">
    <property type="protein sequence ID" value="ASM77053.1"/>
    <property type="molecule type" value="Genomic_DNA"/>
</dbReference>
<feature type="domain" description="Smf/DprA SLOG" evidence="3">
    <location>
        <begin position="91"/>
        <end position="299"/>
    </location>
</feature>
<evidence type="ECO:0000259" key="4">
    <source>
        <dbReference type="Pfam" id="PF17782"/>
    </source>
</evidence>
<name>A0A221KE07_VITFI</name>
<dbReference type="NCBIfam" id="TIGR00732">
    <property type="entry name" value="dprA"/>
    <property type="match status" value="1"/>
</dbReference>
<gene>
    <name evidence="5" type="ORF">VITFI_CDS1275</name>
</gene>
<evidence type="ECO:0000256" key="1">
    <source>
        <dbReference type="ARBA" id="ARBA00006525"/>
    </source>
</evidence>
<dbReference type="InterPro" id="IPR041614">
    <property type="entry name" value="DprA_WH"/>
</dbReference>
<sequence length="386" mass="40790">MPTPTDFSDADALNAWLRLSLTPGVGPVTARRLLQALGSPAAIFDAAPHVLRDWVGPSVVQALGQTPPEWAATLTRTRRWLDTPSPAPRDIVTWDDPDYPAPLRQLHDAPVLLYLTGQRQRLAQPGVAIVGSRQCTAQGKALAREFALGLSQAGWQVLSGLAIGIDGAAHEASLREPGGTLAVIATGPDIVYPHRHRALAHQIAEHGAIVSEFPPGTPSQPLQFPRRNRLIAGLATGVLVVEANLPSGSLITAQLAADLGRDVFAVPGPLRVPQYRGCHHLIKQGAQLVEEVTDILQTLGGHPGGTSLPPPPAAAPEAPSPLPWVETSPQTDAILQALTPAPQDLDALSASTQLSAAELQAQLLCLELSGQVLRLPGGWFQRTARL</sequence>
<evidence type="ECO:0000259" key="3">
    <source>
        <dbReference type="Pfam" id="PF02481"/>
    </source>
</evidence>
<reference evidence="5 6" key="1">
    <citation type="submission" date="2017-07" db="EMBL/GenBank/DDBJ databases">
        <title>Complete Genome Sequence of the cosmetic ferment Vitreoscilla filiformis (ATCC15551).</title>
        <authorList>
            <person name="Contreras S."/>
            <person name="Sagory-Zalkind P."/>
            <person name="Blanquart H."/>
            <person name="Iltis A."/>
            <person name="Morand S.C."/>
        </authorList>
    </citation>
    <scope>NUCLEOTIDE SEQUENCE [LARGE SCALE GENOMIC DNA]</scope>
    <source>
        <strain evidence="5 6">ATCC 15551</strain>
    </source>
</reference>